<reference evidence="1 2" key="1">
    <citation type="submission" date="2019-02" db="EMBL/GenBank/DDBJ databases">
        <authorList>
            <consortium name="Pathogen Informatics"/>
        </authorList>
    </citation>
    <scope>NUCLEOTIDE SEQUENCE [LARGE SCALE GENOMIC DNA]</scope>
    <source>
        <strain evidence="2">clo34</strain>
    </source>
</reference>
<gene>
    <name evidence="1" type="ORF">SAMEA1402399_02557</name>
</gene>
<dbReference type="InterPro" id="IPR049676">
    <property type="entry name" value="QatC"/>
</dbReference>
<dbReference type="RefSeq" id="WP_125026147.1">
    <property type="nucleotide sequence ID" value="NZ_CAADAK010000010.1"/>
</dbReference>
<protein>
    <submittedName>
        <fullName evidence="1">PP-loop superfamily ATPase</fullName>
    </submittedName>
</protein>
<evidence type="ECO:0000313" key="2">
    <source>
        <dbReference type="Proteomes" id="UP000411588"/>
    </source>
</evidence>
<dbReference type="AlphaFoldDB" id="A0AB74QCW7"/>
<dbReference type="Gene3D" id="3.40.50.620">
    <property type="entry name" value="HUPs"/>
    <property type="match status" value="1"/>
</dbReference>
<proteinExistence type="predicted"/>
<accession>A0AB74QCW7</accession>
<dbReference type="EMBL" id="CAADAN010000009">
    <property type="protein sequence ID" value="VFD33365.1"/>
    <property type="molecule type" value="Genomic_DNA"/>
</dbReference>
<organism evidence="1 2">
    <name type="scientific">Clostridioides difficile</name>
    <name type="common">Peptoclostridium difficile</name>
    <dbReference type="NCBI Taxonomy" id="1496"/>
    <lineage>
        <taxon>Bacteria</taxon>
        <taxon>Bacillati</taxon>
        <taxon>Bacillota</taxon>
        <taxon>Clostridia</taxon>
        <taxon>Peptostreptococcales</taxon>
        <taxon>Peptostreptococcaceae</taxon>
        <taxon>Clostridioides</taxon>
    </lineage>
</organism>
<dbReference type="SUPFAM" id="SSF52402">
    <property type="entry name" value="Adenine nucleotide alpha hydrolases-like"/>
    <property type="match status" value="1"/>
</dbReference>
<dbReference type="Proteomes" id="UP000411588">
    <property type="component" value="Unassembled WGS sequence"/>
</dbReference>
<evidence type="ECO:0000313" key="1">
    <source>
        <dbReference type="EMBL" id="VFD33365.1"/>
    </source>
</evidence>
<dbReference type="NCBIfam" id="NF041925">
    <property type="entry name" value="QatC"/>
    <property type="match status" value="1"/>
</dbReference>
<sequence length="488" mass="57165">MLKIWINKGEVEDLAKEYSEAIIFNMLDKKGNLNTNFEDIWRRFNRQSIDAIYEDLLVIALSVFAVDRKVPRKKISGKYEKEYKYSDNWTRNFEINIPVIELEKWNASKKKLQEFLDFLTGDEWKIDFRFTDKRYKNGKFSTKKYENGNEMIKNRDFDCVSLFSGGLDSFCGALRLLENNKKVFFVTCMEHKLLKKRVNDIYRRVDRGYPKLNKNIYVFSANPKRPMNVSKELLNKFSEDTSRSRSFLFMAVAIAVVSIINPKEGVYIPENGFIGINLPLTKSRLGSCSTRTTHVWALKRLNEILTLLDINIPITNFYKYNTKGEIVDEFKNNKIFKECVKLTLSCSHPTHGRMAGATPPINCGYCYPCMIRRASLYKIGFDDTKYIEEYDENYKLSTSMIKKFGNPYNGRAKDLVALLKFLHVYENNTDKDYYKKELMKMGNLTFEEIKEFDRVCKNSLEELKEMILDVSNKNDSKLVEYIGIKKDV</sequence>
<comment type="caution">
    <text evidence="1">The sequence shown here is derived from an EMBL/GenBank/DDBJ whole genome shotgun (WGS) entry which is preliminary data.</text>
</comment>
<name>A0AB74QCW7_CLODI</name>
<dbReference type="InterPro" id="IPR014729">
    <property type="entry name" value="Rossmann-like_a/b/a_fold"/>
</dbReference>